<feature type="domain" description="Metallo-beta-lactamase" evidence="1">
    <location>
        <begin position="196"/>
        <end position="285"/>
    </location>
</feature>
<gene>
    <name evidence="2" type="ORF">JJB47_04245</name>
</gene>
<accession>A0AAW4J044</accession>
<reference evidence="2" key="1">
    <citation type="submission" date="2020-12" db="EMBL/GenBank/DDBJ databases">
        <title>Comparative genomics of Clostridium perfringens reveals patterns of host-associated phylogenetic clades and virulence factors.</title>
        <authorList>
            <person name="Smith A.H."/>
            <person name="Geier R."/>
        </authorList>
    </citation>
    <scope>NUCLEOTIDE SEQUENCE</scope>
    <source>
        <strain evidence="2">CHD30677R</strain>
    </source>
</reference>
<organism evidence="2 3">
    <name type="scientific">Clostridium perfringens</name>
    <dbReference type="NCBI Taxonomy" id="1502"/>
    <lineage>
        <taxon>Bacteria</taxon>
        <taxon>Bacillati</taxon>
        <taxon>Bacillota</taxon>
        <taxon>Clostridia</taxon>
        <taxon>Eubacteriales</taxon>
        <taxon>Clostridiaceae</taxon>
        <taxon>Clostridium</taxon>
    </lineage>
</organism>
<dbReference type="Gene3D" id="3.60.15.10">
    <property type="entry name" value="Ribonuclease Z/Hydroxyacylglutathione hydrolase-like"/>
    <property type="match status" value="1"/>
</dbReference>
<evidence type="ECO:0000259" key="1">
    <source>
        <dbReference type="Pfam" id="PF00753"/>
    </source>
</evidence>
<name>A0AAW4J044_CLOPF</name>
<dbReference type="EMBL" id="JAENQP010000002">
    <property type="protein sequence ID" value="MBO3357988.1"/>
    <property type="molecule type" value="Genomic_DNA"/>
</dbReference>
<dbReference type="Gene3D" id="2.10.270.10">
    <property type="entry name" value="Cholin Binding"/>
    <property type="match status" value="2"/>
</dbReference>
<dbReference type="Proteomes" id="UP000668068">
    <property type="component" value="Unassembled WGS sequence"/>
</dbReference>
<dbReference type="PANTHER" id="PTHR30619:SF7">
    <property type="entry name" value="BETA-LACTAMASE DOMAIN PROTEIN"/>
    <property type="match status" value="1"/>
</dbReference>
<protein>
    <submittedName>
        <fullName evidence="2">MBL fold metallo-hydrolase</fullName>
    </submittedName>
</protein>
<dbReference type="RefSeq" id="WP_208336496.1">
    <property type="nucleotide sequence ID" value="NZ_CATNYX010000003.1"/>
</dbReference>
<sequence length="633" mass="72954">MQYLEPPRKVYINRDDPIEIKAVEHDIKSRFIDFKFLGEINIIDLTYSTVRIHGINPKHFYIFDELTIVDGKKGIARLELTDDFLIQGTADYQLTIRDSTGGRLTPLCLVRLIISESLVDTEAIQSSNNFSALDKALAKVENFNDVDVRSKENQANIKKNVKSIEDLKNNLNTTTERMQDNTETIIYNLKNKEGSYGDCIVIKSDDGTFSMIDCFMEENYQVQIQQLDKIGLTKLKYLFITHDHSDHVGNAPKIIEKYRPDFIVFKDGIDYSRLPATEQEWDTKGYHDRMLAAADKFGVQKIVANNQRFIIGKNDYIEAFASKFYDYTNENSMSVNYLLVSHGTKSLFPGDSTVATETHLQNRIGKIDLYKLSHHGADGGNSDKRFEELQARYCLIDRLDVYKKDIIKNFALKCLKYGGKVYSNDNNDMTVFKISRGAIYPCCHEYKLPLQFLDYYSGKYKMTNEAGCIATKGIYPYKSDFYFVKDDGFIAKNEWIKFDGIDYHASSSGALDRNCFIEGTFNEKPCYYWIDENCKMVIEPKLIYYNNNTYIIKSNTLMASAEFIEYQQSWYYALESGALVKNDWVFKDSNYYWMKPNGVMASEETLFIEGKWYDFNGSGVCTNPSAGRDTKDK</sequence>
<dbReference type="PANTHER" id="PTHR30619">
    <property type="entry name" value="DNA INTERNALIZATION/COMPETENCE PROTEIN COMEC/REC2"/>
    <property type="match status" value="1"/>
</dbReference>
<dbReference type="SUPFAM" id="SSF56281">
    <property type="entry name" value="Metallo-hydrolase/oxidoreductase"/>
    <property type="match status" value="1"/>
</dbReference>
<dbReference type="InterPro" id="IPR052159">
    <property type="entry name" value="Competence_DNA_uptake"/>
</dbReference>
<evidence type="ECO:0000313" key="2">
    <source>
        <dbReference type="EMBL" id="MBO3357988.1"/>
    </source>
</evidence>
<dbReference type="AlphaFoldDB" id="A0AAW4J044"/>
<comment type="caution">
    <text evidence="2">The sequence shown here is derived from an EMBL/GenBank/DDBJ whole genome shotgun (WGS) entry which is preliminary data.</text>
</comment>
<dbReference type="SUPFAM" id="SSF69360">
    <property type="entry name" value="Cell wall binding repeat"/>
    <property type="match status" value="1"/>
</dbReference>
<dbReference type="Pfam" id="PF00753">
    <property type="entry name" value="Lactamase_B"/>
    <property type="match status" value="1"/>
</dbReference>
<evidence type="ECO:0000313" key="3">
    <source>
        <dbReference type="Proteomes" id="UP000668068"/>
    </source>
</evidence>
<proteinExistence type="predicted"/>
<dbReference type="InterPro" id="IPR001279">
    <property type="entry name" value="Metallo-B-lactamas"/>
</dbReference>
<dbReference type="InterPro" id="IPR036866">
    <property type="entry name" value="RibonucZ/Hydroxyglut_hydro"/>
</dbReference>